<reference evidence="5 6" key="1">
    <citation type="submission" date="2020-03" db="EMBL/GenBank/DDBJ databases">
        <title>Complete Genome Sequence of Halomonas meridiana strain Eplume2, isolated from hydrothermal-plume in the north east Pacific Ocean.</title>
        <authorList>
            <person name="Kurihara Y."/>
            <person name="Kawai S."/>
            <person name="Sakai A."/>
            <person name="Galipon J."/>
            <person name="Arakawa K."/>
        </authorList>
    </citation>
    <scope>NUCLEOTIDE SEQUENCE [LARGE SCALE GENOMIC DNA]</scope>
    <source>
        <strain evidence="5 6">Eplume2</strain>
    </source>
</reference>
<evidence type="ECO:0000256" key="1">
    <source>
        <dbReference type="ARBA" id="ARBA00006739"/>
    </source>
</evidence>
<sequence>MDTSNHRPSPHIAILMGTYNGEAYLSEQLDSIEQQHYPHWTLHVSDDSPTPGTQKLLKVYQQRWGATKLVIYQGKQQGFATNFMSLVRNTAIHSHYYAFADQDDRWHPEKLQRAVEQLALEEPNQPLLYTARTRLVDEQGQPTGYSALHTRPPAFQNALVQNIASGNTMVFNQAARDYLMRSPHGEDTGLHDWWCYLLVSGCGGRVIYDSTPSLDYRQHDHNLIGMKRGLKSLLSRFTHLWQGGHREQIERNLNALAVHQDWLTPQHHACYQRYRDSRIGSPWQRLAGLWQARVYRQTWQGNLAMLVAALLNKG</sequence>
<proteinExistence type="inferred from homology"/>
<dbReference type="PANTHER" id="PTHR43685">
    <property type="entry name" value="GLYCOSYLTRANSFERASE"/>
    <property type="match status" value="1"/>
</dbReference>
<keyword evidence="3 5" id="KW-0808">Transferase</keyword>
<accession>A0A6F8XBP8</accession>
<feature type="domain" description="Glycosyltransferase 2-like" evidence="4">
    <location>
        <begin position="14"/>
        <end position="122"/>
    </location>
</feature>
<protein>
    <submittedName>
        <fullName evidence="5">Glycosyl transferase family 2</fullName>
    </submittedName>
</protein>
<evidence type="ECO:0000313" key="6">
    <source>
        <dbReference type="Proteomes" id="UP000501053"/>
    </source>
</evidence>
<dbReference type="InterPro" id="IPR001173">
    <property type="entry name" value="Glyco_trans_2-like"/>
</dbReference>
<evidence type="ECO:0000256" key="3">
    <source>
        <dbReference type="ARBA" id="ARBA00022679"/>
    </source>
</evidence>
<dbReference type="InterPro" id="IPR050834">
    <property type="entry name" value="Glycosyltransf_2"/>
</dbReference>
<evidence type="ECO:0000259" key="4">
    <source>
        <dbReference type="Pfam" id="PF00535"/>
    </source>
</evidence>
<dbReference type="AlphaFoldDB" id="A0A6F8XBP8"/>
<dbReference type="SUPFAM" id="SSF53448">
    <property type="entry name" value="Nucleotide-diphospho-sugar transferases"/>
    <property type="match status" value="1"/>
</dbReference>
<dbReference type="InterPro" id="IPR029044">
    <property type="entry name" value="Nucleotide-diphossugar_trans"/>
</dbReference>
<dbReference type="PANTHER" id="PTHR43685:SF5">
    <property type="entry name" value="GLYCOSYLTRANSFERASE EPSE-RELATED"/>
    <property type="match status" value="1"/>
</dbReference>
<dbReference type="CDD" id="cd04196">
    <property type="entry name" value="GT_2_like_d"/>
    <property type="match status" value="1"/>
</dbReference>
<evidence type="ECO:0000256" key="2">
    <source>
        <dbReference type="ARBA" id="ARBA00022676"/>
    </source>
</evidence>
<organism evidence="5 6">
    <name type="scientific">Vreelandella aquamarina</name>
    <dbReference type="NCBI Taxonomy" id="77097"/>
    <lineage>
        <taxon>Bacteria</taxon>
        <taxon>Pseudomonadati</taxon>
        <taxon>Pseudomonadota</taxon>
        <taxon>Gammaproteobacteria</taxon>
        <taxon>Oceanospirillales</taxon>
        <taxon>Halomonadaceae</taxon>
        <taxon>Vreelandella</taxon>
    </lineage>
</organism>
<name>A0A6F8XBP8_9GAMM</name>
<keyword evidence="2" id="KW-0328">Glycosyltransferase</keyword>
<comment type="similarity">
    <text evidence="1">Belongs to the glycosyltransferase 2 family.</text>
</comment>
<dbReference type="Pfam" id="PF00535">
    <property type="entry name" value="Glycos_transf_2"/>
    <property type="match status" value="1"/>
</dbReference>
<keyword evidence="6" id="KW-1185">Reference proteome</keyword>
<gene>
    <name evidence="5" type="ORF">HMEPL2_11610</name>
</gene>
<dbReference type="RefSeq" id="WP_172514703.1">
    <property type="nucleotide sequence ID" value="NZ_AP022869.1"/>
</dbReference>
<dbReference type="Proteomes" id="UP000501053">
    <property type="component" value="Chromosome"/>
</dbReference>
<dbReference type="EMBL" id="AP022869">
    <property type="protein sequence ID" value="BCB70810.1"/>
    <property type="molecule type" value="Genomic_DNA"/>
</dbReference>
<evidence type="ECO:0000313" key="5">
    <source>
        <dbReference type="EMBL" id="BCB70810.1"/>
    </source>
</evidence>
<dbReference type="GO" id="GO:0016757">
    <property type="term" value="F:glycosyltransferase activity"/>
    <property type="evidence" value="ECO:0007669"/>
    <property type="project" value="UniProtKB-KW"/>
</dbReference>
<dbReference type="Gene3D" id="3.90.550.10">
    <property type="entry name" value="Spore Coat Polysaccharide Biosynthesis Protein SpsA, Chain A"/>
    <property type="match status" value="1"/>
</dbReference>